<evidence type="ECO:0000256" key="9">
    <source>
        <dbReference type="ARBA" id="ARBA00048659"/>
    </source>
</evidence>
<dbReference type="InterPro" id="IPR011009">
    <property type="entry name" value="Kinase-like_dom_sf"/>
</dbReference>
<dbReference type="CDD" id="cd13996">
    <property type="entry name" value="STKc_EIF2AK"/>
    <property type="match status" value="1"/>
</dbReference>
<feature type="binding site" evidence="11">
    <location>
        <position position="61"/>
    </location>
    <ligand>
        <name>ATP</name>
        <dbReference type="ChEBI" id="CHEBI:30616"/>
    </ligand>
</feature>
<feature type="domain" description="Protein kinase" evidence="13">
    <location>
        <begin position="31"/>
        <end position="342"/>
    </location>
</feature>
<organism evidence="14 15">
    <name type="scientific">Fragilariopsis cylindrus CCMP1102</name>
    <dbReference type="NCBI Taxonomy" id="635003"/>
    <lineage>
        <taxon>Eukaryota</taxon>
        <taxon>Sar</taxon>
        <taxon>Stramenopiles</taxon>
        <taxon>Ochrophyta</taxon>
        <taxon>Bacillariophyta</taxon>
        <taxon>Bacillariophyceae</taxon>
        <taxon>Bacillariophycidae</taxon>
        <taxon>Bacillariales</taxon>
        <taxon>Bacillariaceae</taxon>
        <taxon>Fragilariopsis</taxon>
    </lineage>
</organism>
<dbReference type="PANTHER" id="PTHR11042">
    <property type="entry name" value="EUKARYOTIC TRANSLATION INITIATION FACTOR 2-ALPHA KINASE EIF2-ALPHA KINASE -RELATED"/>
    <property type="match status" value="1"/>
</dbReference>
<keyword evidence="5 14" id="KW-0418">Kinase</keyword>
<evidence type="ECO:0000256" key="8">
    <source>
        <dbReference type="ARBA" id="ARBA00037982"/>
    </source>
</evidence>
<keyword evidence="7" id="KW-0652">Protein synthesis inhibitor</keyword>
<keyword evidence="4 11" id="KW-0547">Nucleotide-binding</keyword>
<dbReference type="GO" id="GO:0004694">
    <property type="term" value="F:eukaryotic translation initiation factor 2alpha kinase activity"/>
    <property type="evidence" value="ECO:0007669"/>
    <property type="project" value="TreeGrafter"/>
</dbReference>
<evidence type="ECO:0000256" key="4">
    <source>
        <dbReference type="ARBA" id="ARBA00022741"/>
    </source>
</evidence>
<keyword evidence="6 11" id="KW-0067">ATP-binding</keyword>
<comment type="similarity">
    <text evidence="8">Belongs to the protein kinase superfamily. Ser/Thr protein kinase family. GCN2 subfamily.</text>
</comment>
<gene>
    <name evidence="14" type="ORF">FRACYDRAFT_188530</name>
</gene>
<dbReference type="GO" id="GO:0005524">
    <property type="term" value="F:ATP binding"/>
    <property type="evidence" value="ECO:0007669"/>
    <property type="project" value="UniProtKB-UniRule"/>
</dbReference>
<dbReference type="SMART" id="SM00220">
    <property type="entry name" value="S_TKc"/>
    <property type="match status" value="1"/>
</dbReference>
<reference evidence="14 15" key="1">
    <citation type="submission" date="2016-09" db="EMBL/GenBank/DDBJ databases">
        <title>Extensive genetic diversity and differential bi-allelic expression allows diatom success in the polar Southern Ocean.</title>
        <authorList>
            <consortium name="DOE Joint Genome Institute"/>
            <person name="Mock T."/>
            <person name="Otillar R.P."/>
            <person name="Strauss J."/>
            <person name="Dupont C."/>
            <person name="Frickenhaus S."/>
            <person name="Maumus F."/>
            <person name="Mcmullan M."/>
            <person name="Sanges R."/>
            <person name="Schmutz J."/>
            <person name="Toseland A."/>
            <person name="Valas R."/>
            <person name="Veluchamy A."/>
            <person name="Ward B.J."/>
            <person name="Allen A."/>
            <person name="Barry K."/>
            <person name="Falciatore A."/>
            <person name="Ferrante M."/>
            <person name="Fortunato A.E."/>
            <person name="Gloeckner G."/>
            <person name="Gruber A."/>
            <person name="Hipkin R."/>
            <person name="Janech M."/>
            <person name="Kroth P."/>
            <person name="Leese F."/>
            <person name="Lindquist E."/>
            <person name="Lyon B.R."/>
            <person name="Martin J."/>
            <person name="Mayer C."/>
            <person name="Parker M."/>
            <person name="Quesneville H."/>
            <person name="Raymond J."/>
            <person name="Uhlig C."/>
            <person name="Valentin K.U."/>
            <person name="Worden A.Z."/>
            <person name="Armbrust E.V."/>
            <person name="Bowler C."/>
            <person name="Green B."/>
            <person name="Moulton V."/>
            <person name="Van Oosterhout C."/>
            <person name="Grigoriev I."/>
        </authorList>
    </citation>
    <scope>NUCLEOTIDE SEQUENCE [LARGE SCALE GENOMIC DNA]</scope>
    <source>
        <strain evidence="14 15">CCMP1102</strain>
    </source>
</reference>
<dbReference type="GO" id="GO:0017148">
    <property type="term" value="P:negative regulation of translation"/>
    <property type="evidence" value="ECO:0007669"/>
    <property type="project" value="UniProtKB-KW"/>
</dbReference>
<dbReference type="InterPro" id="IPR008271">
    <property type="entry name" value="Ser/Thr_kinase_AS"/>
</dbReference>
<dbReference type="PROSITE" id="PS50011">
    <property type="entry name" value="PROTEIN_KINASE_DOM"/>
    <property type="match status" value="1"/>
</dbReference>
<evidence type="ECO:0000313" key="15">
    <source>
        <dbReference type="Proteomes" id="UP000095751"/>
    </source>
</evidence>
<evidence type="ECO:0000256" key="1">
    <source>
        <dbReference type="ARBA" id="ARBA00012513"/>
    </source>
</evidence>
<keyword evidence="15" id="KW-1185">Reference proteome</keyword>
<accession>A0A1E7F6X4</accession>
<dbReference type="EMBL" id="KV784361">
    <property type="protein sequence ID" value="OEU13907.1"/>
    <property type="molecule type" value="Genomic_DNA"/>
</dbReference>
<proteinExistence type="inferred from homology"/>
<name>A0A1E7F6X4_9STRA</name>
<keyword evidence="2 12" id="KW-0723">Serine/threonine-protein kinase</keyword>
<dbReference type="PANTHER" id="PTHR11042:SF160">
    <property type="entry name" value="EUKARYOTIC TRANSLATION INITIATION FACTOR 2-ALPHA KINASE 1"/>
    <property type="match status" value="1"/>
</dbReference>
<dbReference type="InterPro" id="IPR017441">
    <property type="entry name" value="Protein_kinase_ATP_BS"/>
</dbReference>
<evidence type="ECO:0000259" key="13">
    <source>
        <dbReference type="PROSITE" id="PS50011"/>
    </source>
</evidence>
<keyword evidence="3" id="KW-0808">Transferase</keyword>
<dbReference type="InterPro" id="IPR000719">
    <property type="entry name" value="Prot_kinase_dom"/>
</dbReference>
<evidence type="ECO:0000313" key="14">
    <source>
        <dbReference type="EMBL" id="OEU13907.1"/>
    </source>
</evidence>
<evidence type="ECO:0000256" key="6">
    <source>
        <dbReference type="ARBA" id="ARBA00022840"/>
    </source>
</evidence>
<dbReference type="EC" id="2.7.11.1" evidence="1"/>
<comment type="catalytic activity">
    <reaction evidence="10">
        <text>L-seryl-[protein] + ATP = O-phospho-L-seryl-[protein] + ADP + H(+)</text>
        <dbReference type="Rhea" id="RHEA:17989"/>
        <dbReference type="Rhea" id="RHEA-COMP:9863"/>
        <dbReference type="Rhea" id="RHEA-COMP:11604"/>
        <dbReference type="ChEBI" id="CHEBI:15378"/>
        <dbReference type="ChEBI" id="CHEBI:29999"/>
        <dbReference type="ChEBI" id="CHEBI:30616"/>
        <dbReference type="ChEBI" id="CHEBI:83421"/>
        <dbReference type="ChEBI" id="CHEBI:456216"/>
        <dbReference type="EC" id="2.7.11.1"/>
    </reaction>
    <physiologicalReaction direction="left-to-right" evidence="10">
        <dbReference type="Rhea" id="RHEA:17990"/>
    </physiologicalReaction>
</comment>
<evidence type="ECO:0000256" key="10">
    <source>
        <dbReference type="ARBA" id="ARBA00048977"/>
    </source>
</evidence>
<evidence type="ECO:0000256" key="2">
    <source>
        <dbReference type="ARBA" id="ARBA00022527"/>
    </source>
</evidence>
<comment type="catalytic activity">
    <reaction evidence="9">
        <text>L-threonyl-[protein] + ATP = O-phospho-L-threonyl-[protein] + ADP + H(+)</text>
        <dbReference type="Rhea" id="RHEA:46608"/>
        <dbReference type="Rhea" id="RHEA-COMP:11060"/>
        <dbReference type="Rhea" id="RHEA-COMP:11605"/>
        <dbReference type="ChEBI" id="CHEBI:15378"/>
        <dbReference type="ChEBI" id="CHEBI:30013"/>
        <dbReference type="ChEBI" id="CHEBI:30616"/>
        <dbReference type="ChEBI" id="CHEBI:61977"/>
        <dbReference type="ChEBI" id="CHEBI:456216"/>
        <dbReference type="EC" id="2.7.11.1"/>
    </reaction>
    <physiologicalReaction direction="left-to-right" evidence="9">
        <dbReference type="Rhea" id="RHEA:46609"/>
    </physiologicalReaction>
</comment>
<dbReference type="SUPFAM" id="SSF56112">
    <property type="entry name" value="Protein kinase-like (PK-like)"/>
    <property type="match status" value="1"/>
</dbReference>
<dbReference type="Gene3D" id="1.10.510.10">
    <property type="entry name" value="Transferase(Phosphotransferase) domain 1"/>
    <property type="match status" value="1"/>
</dbReference>
<dbReference type="GO" id="GO:0005737">
    <property type="term" value="C:cytoplasm"/>
    <property type="evidence" value="ECO:0007669"/>
    <property type="project" value="TreeGrafter"/>
</dbReference>
<evidence type="ECO:0000256" key="12">
    <source>
        <dbReference type="RuleBase" id="RU000304"/>
    </source>
</evidence>
<evidence type="ECO:0000256" key="3">
    <source>
        <dbReference type="ARBA" id="ARBA00022679"/>
    </source>
</evidence>
<dbReference type="InParanoid" id="A0A1E7F6X4"/>
<dbReference type="OrthoDB" id="341578at2759"/>
<evidence type="ECO:0000256" key="7">
    <source>
        <dbReference type="ARBA" id="ARBA00023193"/>
    </source>
</evidence>
<evidence type="ECO:0000256" key="11">
    <source>
        <dbReference type="PROSITE-ProRule" id="PRU10141"/>
    </source>
</evidence>
<evidence type="ECO:0000256" key="5">
    <source>
        <dbReference type="ARBA" id="ARBA00022777"/>
    </source>
</evidence>
<dbReference type="InterPro" id="IPR050339">
    <property type="entry name" value="CC_SR_Kinase"/>
</dbReference>
<dbReference type="Pfam" id="PF00069">
    <property type="entry name" value="Pkinase"/>
    <property type="match status" value="1"/>
</dbReference>
<dbReference type="Proteomes" id="UP000095751">
    <property type="component" value="Unassembled WGS sequence"/>
</dbReference>
<dbReference type="PROSITE" id="PS00108">
    <property type="entry name" value="PROTEIN_KINASE_ST"/>
    <property type="match status" value="1"/>
</dbReference>
<dbReference type="GO" id="GO:0005634">
    <property type="term" value="C:nucleus"/>
    <property type="evidence" value="ECO:0007669"/>
    <property type="project" value="TreeGrafter"/>
</dbReference>
<dbReference type="AlphaFoldDB" id="A0A1E7F6X4"/>
<dbReference type="KEGG" id="fcy:FRACYDRAFT_188530"/>
<dbReference type="Gene3D" id="3.30.200.20">
    <property type="entry name" value="Phosphorylase Kinase, domain 1"/>
    <property type="match status" value="1"/>
</dbReference>
<dbReference type="PROSITE" id="PS00107">
    <property type="entry name" value="PROTEIN_KINASE_ATP"/>
    <property type="match status" value="1"/>
</dbReference>
<protein>
    <recommendedName>
        <fullName evidence="1">non-specific serine/threonine protein kinase</fullName>
        <ecNumber evidence="1">2.7.11.1</ecNumber>
    </recommendedName>
</protein>
<sequence length="457" mass="50910">MLPLEAQSSHGVGLIDGTIPLIQYTRYASEFEEIGALGKGGFGSVFQCRNALDKRDYAIKKVLIRCDAKLPQIEFSRRLKRTLREVKSLASLDHSNIVRYYTAWLELEQANHNDNNHSVTSTSQRYILYIQMQFCSQKTLADFLSNEEARKGPSGSSIGGVDIPYALNLFLQTCQGVKHVHTQCLIHRDLKPNNVFIDDTGAVKVGDFGLSRESSDNSGESEAETALTGAENYSYNGDITAGVGTRSYASPEQMKGGSDYDSSTDIYSLGIILFELCFPMYTGMERNIVLTKLRNHILPDQWMESVAVDFPKLHTLLLSMISNKPEDRPDAAAVVRTVQSILEGFTISSLDRRDYEGSILLRVETLFRENGLHQTMDLLRQAALPVLIDIVQYGLRSGTNQGEMKSIMEFAIVPRPQQEEKDATKCSPSSIGELLVKTLSDNPQVLLIRQVSATKYT</sequence>